<protein>
    <submittedName>
        <fullName evidence="2">Uncharacterized protein</fullName>
    </submittedName>
</protein>
<dbReference type="Proteomes" id="UP000233293">
    <property type="component" value="Unassembled WGS sequence"/>
</dbReference>
<evidence type="ECO:0000313" key="2">
    <source>
        <dbReference type="EMBL" id="PKU25299.1"/>
    </source>
</evidence>
<gene>
    <name evidence="2" type="ORF">CWS72_06785</name>
</gene>
<sequence>MAYSVESSSESVKLRQAANGKRLVRGKWASDAIFGLPDGIDGEIDGAFSYDDQKLQLIVGDYANGFQRLSDRLQALVLQLQAVSGKGRKSALSSSSGGSEGGTQIVTGDALENAAASANDNAQSRPAAEVPARGSFRRSLGDLPDFEGMPLSQIVGSSGRAYGLPPFGYARTVVQVVQNYGFVLKALNRAR</sequence>
<evidence type="ECO:0000313" key="3">
    <source>
        <dbReference type="Proteomes" id="UP000233293"/>
    </source>
</evidence>
<evidence type="ECO:0000256" key="1">
    <source>
        <dbReference type="SAM" id="MobiDB-lite"/>
    </source>
</evidence>
<dbReference type="EMBL" id="PIUM01000005">
    <property type="protein sequence ID" value="PKU25299.1"/>
    <property type="molecule type" value="Genomic_DNA"/>
</dbReference>
<dbReference type="AlphaFoldDB" id="A0A2N3PY29"/>
<keyword evidence="3" id="KW-1185">Reference proteome</keyword>
<reference evidence="3" key="1">
    <citation type="submission" date="2017-12" db="EMBL/GenBank/DDBJ databases">
        <title>Draft genome sequence of Telmatospirillum siberiense 26-4b1T, an acidotolerant peatland alphaproteobacterium potentially involved in sulfur cycling.</title>
        <authorList>
            <person name="Hausmann B."/>
            <person name="Pjevac P."/>
            <person name="Schreck K."/>
            <person name="Herbold C.W."/>
            <person name="Daims H."/>
            <person name="Wagner M."/>
            <person name="Pester M."/>
            <person name="Loy A."/>
        </authorList>
    </citation>
    <scope>NUCLEOTIDE SEQUENCE [LARGE SCALE GENOMIC DNA]</scope>
    <source>
        <strain evidence="3">26-4b1</strain>
    </source>
</reference>
<name>A0A2N3PY29_9PROT</name>
<feature type="region of interest" description="Disordered" evidence="1">
    <location>
        <begin position="115"/>
        <end position="134"/>
    </location>
</feature>
<proteinExistence type="predicted"/>
<organism evidence="2 3">
    <name type="scientific">Telmatospirillum siberiense</name>
    <dbReference type="NCBI Taxonomy" id="382514"/>
    <lineage>
        <taxon>Bacteria</taxon>
        <taxon>Pseudomonadati</taxon>
        <taxon>Pseudomonadota</taxon>
        <taxon>Alphaproteobacteria</taxon>
        <taxon>Rhodospirillales</taxon>
        <taxon>Rhodospirillaceae</taxon>
        <taxon>Telmatospirillum</taxon>
    </lineage>
</organism>
<accession>A0A2N3PY29</accession>
<dbReference type="RefSeq" id="WP_101249823.1">
    <property type="nucleotide sequence ID" value="NZ_PIUM01000005.1"/>
</dbReference>
<comment type="caution">
    <text evidence="2">The sequence shown here is derived from an EMBL/GenBank/DDBJ whole genome shotgun (WGS) entry which is preliminary data.</text>
</comment>